<keyword evidence="2" id="KW-0946">Virion</keyword>
<accession>A0ABT3WZE8</accession>
<keyword evidence="3" id="KW-1185">Reference proteome</keyword>
<organism evidence="2 3">
    <name type="scientific">Tumebacillus lacus</name>
    <dbReference type="NCBI Taxonomy" id="2995335"/>
    <lineage>
        <taxon>Bacteria</taxon>
        <taxon>Bacillati</taxon>
        <taxon>Bacillota</taxon>
        <taxon>Bacilli</taxon>
        <taxon>Bacillales</taxon>
        <taxon>Alicyclobacillaceae</taxon>
        <taxon>Tumebacillus</taxon>
    </lineage>
</organism>
<dbReference type="EMBL" id="JAPMLT010000003">
    <property type="protein sequence ID" value="MCX7570030.1"/>
    <property type="molecule type" value="Genomic_DNA"/>
</dbReference>
<evidence type="ECO:0000259" key="1">
    <source>
        <dbReference type="Pfam" id="PF07552"/>
    </source>
</evidence>
<evidence type="ECO:0000313" key="3">
    <source>
        <dbReference type="Proteomes" id="UP001208017"/>
    </source>
</evidence>
<gene>
    <name evidence="2" type="ORF">OS242_08635</name>
</gene>
<feature type="domain" description="Spore coat protein X/V" evidence="1">
    <location>
        <begin position="18"/>
        <end position="75"/>
    </location>
</feature>
<reference evidence="2 3" key="1">
    <citation type="submission" date="2022-11" db="EMBL/GenBank/DDBJ databases">
        <title>Study of microbial diversity in lake waters.</title>
        <authorList>
            <person name="Zhang J."/>
        </authorList>
    </citation>
    <scope>NUCLEOTIDE SEQUENCE [LARGE SCALE GENOMIC DNA]</scope>
    <source>
        <strain evidence="2 3">DT12</strain>
    </source>
</reference>
<dbReference type="Pfam" id="PF07552">
    <property type="entry name" value="Coat_X"/>
    <property type="match status" value="2"/>
</dbReference>
<keyword evidence="2" id="KW-0167">Capsid protein</keyword>
<name>A0ABT3WZE8_9BACL</name>
<protein>
    <submittedName>
        <fullName evidence="2">Spore coat protein</fullName>
    </submittedName>
</protein>
<sequence length="140" mass="15562">MEKWSALSGGRHPLCRDEEVVQDADQVTETVQISRELIVIKDSFDVEVKTTDTQAAVNLQVALQLAIALVLSITIADSDQAEKVRQDLFQRIESKQINNQRTVIEHSRGVRVVTTDTDVSVNIQALLQILVSLVAKIDIL</sequence>
<dbReference type="InterPro" id="IPR011428">
    <property type="entry name" value="Spore_coat_X/V"/>
</dbReference>
<dbReference type="Proteomes" id="UP001208017">
    <property type="component" value="Unassembled WGS sequence"/>
</dbReference>
<comment type="caution">
    <text evidence="2">The sequence shown here is derived from an EMBL/GenBank/DDBJ whole genome shotgun (WGS) entry which is preliminary data.</text>
</comment>
<feature type="domain" description="Spore coat protein X/V" evidence="1">
    <location>
        <begin position="82"/>
        <end position="139"/>
    </location>
</feature>
<evidence type="ECO:0000313" key="2">
    <source>
        <dbReference type="EMBL" id="MCX7570030.1"/>
    </source>
</evidence>
<proteinExistence type="predicted"/>